<dbReference type="HOGENOM" id="CLU_3002072_0_0_1"/>
<keyword evidence="2" id="KW-1185">Reference proteome</keyword>
<feature type="non-terminal residue" evidence="1">
    <location>
        <position position="1"/>
    </location>
</feature>
<accession>V2WK29</accession>
<evidence type="ECO:0000313" key="1">
    <source>
        <dbReference type="EMBL" id="ESK87173.1"/>
    </source>
</evidence>
<organism evidence="1 2">
    <name type="scientific">Moniliophthora roreri (strain MCA 2997)</name>
    <name type="common">Cocoa frosty pod rot fungus</name>
    <name type="synonym">Crinipellis roreri</name>
    <dbReference type="NCBI Taxonomy" id="1381753"/>
    <lineage>
        <taxon>Eukaryota</taxon>
        <taxon>Fungi</taxon>
        <taxon>Dikarya</taxon>
        <taxon>Basidiomycota</taxon>
        <taxon>Agaricomycotina</taxon>
        <taxon>Agaricomycetes</taxon>
        <taxon>Agaricomycetidae</taxon>
        <taxon>Agaricales</taxon>
        <taxon>Marasmiineae</taxon>
        <taxon>Marasmiaceae</taxon>
        <taxon>Moniliophthora</taxon>
    </lineage>
</organism>
<comment type="caution">
    <text evidence="1">The sequence shown here is derived from an EMBL/GenBank/DDBJ whole genome shotgun (WGS) entry which is preliminary data.</text>
</comment>
<name>V2WK29_MONRO</name>
<reference evidence="1 2" key="1">
    <citation type="journal article" date="2014" name="BMC Genomics">
        <title>Genome and secretome analysis of the hemibiotrophic fungal pathogen, Moniliophthora roreri, which causes frosty pod rot disease of cacao: mechanisms of the biotrophic and necrotrophic phases.</title>
        <authorList>
            <person name="Meinhardt L.W."/>
            <person name="Costa G.G.L."/>
            <person name="Thomazella D.P.T."/>
            <person name="Teixeira P.J.P.L."/>
            <person name="Carazzolle M.F."/>
            <person name="Schuster S.C."/>
            <person name="Carlson J.E."/>
            <person name="Guiltinan M.J."/>
            <person name="Mieczkowski P."/>
            <person name="Farmer A."/>
            <person name="Ramaraj T."/>
            <person name="Crozier J."/>
            <person name="Davis R.E."/>
            <person name="Shao J."/>
            <person name="Melnick R.L."/>
            <person name="Pereira G.A.G."/>
            <person name="Bailey B.A."/>
        </authorList>
    </citation>
    <scope>NUCLEOTIDE SEQUENCE [LARGE SCALE GENOMIC DNA]</scope>
    <source>
        <strain evidence="1 2">MCA 2997</strain>
    </source>
</reference>
<evidence type="ECO:0000313" key="2">
    <source>
        <dbReference type="Proteomes" id="UP000017559"/>
    </source>
</evidence>
<gene>
    <name evidence="1" type="ORF">Moror_11836</name>
</gene>
<dbReference type="AlphaFoldDB" id="V2WK29"/>
<proteinExistence type="predicted"/>
<dbReference type="Proteomes" id="UP000017559">
    <property type="component" value="Unassembled WGS sequence"/>
</dbReference>
<dbReference type="EMBL" id="AWSO01000827">
    <property type="protein sequence ID" value="ESK87173.1"/>
    <property type="molecule type" value="Genomic_DNA"/>
</dbReference>
<sequence>LAPIAEPYTGNSSYAAKSHKPVLEEALEESGKHYRSCADMQGDWGTVWSTETMEDLR</sequence>
<dbReference type="KEGG" id="mrr:Moror_11836"/>
<protein>
    <submittedName>
        <fullName evidence="1">Uncharacterized protein</fullName>
    </submittedName>
</protein>